<keyword evidence="2" id="KW-0810">Translation regulation</keyword>
<dbReference type="InterPro" id="IPR016024">
    <property type="entry name" value="ARM-type_fold"/>
</dbReference>
<dbReference type="AlphaFoldDB" id="A0ABC8Y976"/>
<dbReference type="InterPro" id="IPR011989">
    <property type="entry name" value="ARM-like"/>
</dbReference>
<feature type="region of interest" description="Disordered" evidence="4">
    <location>
        <begin position="23"/>
        <end position="83"/>
    </location>
</feature>
<dbReference type="EMBL" id="OZ075126">
    <property type="protein sequence ID" value="CAL4938039.1"/>
    <property type="molecule type" value="Genomic_DNA"/>
</dbReference>
<organism evidence="5 6">
    <name type="scientific">Urochloa decumbens</name>
    <dbReference type="NCBI Taxonomy" id="240449"/>
    <lineage>
        <taxon>Eukaryota</taxon>
        <taxon>Viridiplantae</taxon>
        <taxon>Streptophyta</taxon>
        <taxon>Embryophyta</taxon>
        <taxon>Tracheophyta</taxon>
        <taxon>Spermatophyta</taxon>
        <taxon>Magnoliopsida</taxon>
        <taxon>Liliopsida</taxon>
        <taxon>Poales</taxon>
        <taxon>Poaceae</taxon>
        <taxon>PACMAD clade</taxon>
        <taxon>Panicoideae</taxon>
        <taxon>Panicodae</taxon>
        <taxon>Paniceae</taxon>
        <taxon>Melinidinae</taxon>
        <taxon>Urochloa</taxon>
    </lineage>
</organism>
<evidence type="ECO:0000256" key="4">
    <source>
        <dbReference type="SAM" id="MobiDB-lite"/>
    </source>
</evidence>
<accession>A0ABC8Y976</accession>
<dbReference type="Gene3D" id="1.25.10.10">
    <property type="entry name" value="Leucine-rich Repeat Variant"/>
    <property type="match status" value="1"/>
</dbReference>
<dbReference type="PANTHER" id="PTHR12537">
    <property type="entry name" value="RNA BINDING PROTEIN PUMILIO-RELATED"/>
    <property type="match status" value="1"/>
</dbReference>
<dbReference type="Proteomes" id="UP001497457">
    <property type="component" value="Chromosome 16b"/>
</dbReference>
<proteinExistence type="predicted"/>
<protein>
    <submittedName>
        <fullName evidence="5">Uncharacterized protein</fullName>
    </submittedName>
</protein>
<keyword evidence="6" id="KW-1185">Reference proteome</keyword>
<feature type="region of interest" description="Disordered" evidence="4">
    <location>
        <begin position="90"/>
        <end position="109"/>
    </location>
</feature>
<dbReference type="InterPro" id="IPR001313">
    <property type="entry name" value="Pumilio_RNA-bd_rpt"/>
</dbReference>
<evidence type="ECO:0000313" key="5">
    <source>
        <dbReference type="EMBL" id="CAL4938039.1"/>
    </source>
</evidence>
<feature type="repeat" description="Pumilio" evidence="3">
    <location>
        <begin position="384"/>
        <end position="419"/>
    </location>
</feature>
<gene>
    <name evidence="5" type="ORF">URODEC1_LOCUS30947</name>
</gene>
<sequence length="530" mass="58044">MEPNNQGDAADLEALLDAIAEQVASSPPLLHPQQELAAPVERPPPRMPQSPPTATPDMLQPQPEARSDGGVELSPGDRIRKKTRDWLDSLDKPRFNAGSDAPNPSAAPKRSELNVNAKEFHPSFLSHLSLSTPSFSASHGQTSASARRSLTPEEDQALQHFRKLVPGDVGSAGSSACLVRSLKEGREVVRKGVLDVVEGALHFVMGSPEWSDVFVELLHQGSLDELQVIVDVACKSAESGDPLMRVADADSERGVDSLKELFKAVERHPLLRQDLVNCLVNDPLFNHSRGPDVLRSIFTTFSREVSSVIVNRALDIFGGEFSSEYESDSMVECLAVAQGDDLWRFEKLILSKTVEFAMGPISSNFLQEALERGRYQLKESITDRVLEHLMSVSMDEYGSYVVQACFTLTGSARLRLLPRVLAAFQGLPLEDLDRLVRNIFAAKVVSKLLLAGRDVSSQLPYSRLRSLAAACRFDSSRLECGMQHFLARTTALAQRIEKLPAAQGLDETTEPVVSATVGKVMQAVKEVLSR</sequence>
<evidence type="ECO:0000256" key="1">
    <source>
        <dbReference type="ARBA" id="ARBA00022737"/>
    </source>
</evidence>
<dbReference type="PANTHER" id="PTHR12537:SF133">
    <property type="entry name" value="OS03G0193150 PROTEIN"/>
    <property type="match status" value="1"/>
</dbReference>
<dbReference type="Pfam" id="PF00806">
    <property type="entry name" value="PUF"/>
    <property type="match status" value="2"/>
</dbReference>
<keyword evidence="1" id="KW-0677">Repeat</keyword>
<feature type="compositionally biased region" description="Pro residues" evidence="4">
    <location>
        <begin position="41"/>
        <end position="54"/>
    </location>
</feature>
<dbReference type="SMART" id="SM00025">
    <property type="entry name" value="Pumilio"/>
    <property type="match status" value="2"/>
</dbReference>
<evidence type="ECO:0000256" key="3">
    <source>
        <dbReference type="PROSITE-ProRule" id="PRU00317"/>
    </source>
</evidence>
<dbReference type="SUPFAM" id="SSF48371">
    <property type="entry name" value="ARM repeat"/>
    <property type="match status" value="1"/>
</dbReference>
<evidence type="ECO:0000313" key="6">
    <source>
        <dbReference type="Proteomes" id="UP001497457"/>
    </source>
</evidence>
<evidence type="ECO:0000256" key="2">
    <source>
        <dbReference type="ARBA" id="ARBA00022845"/>
    </source>
</evidence>
<dbReference type="PROSITE" id="PS50302">
    <property type="entry name" value="PUM"/>
    <property type="match status" value="1"/>
</dbReference>
<reference evidence="5" key="1">
    <citation type="submission" date="2024-10" db="EMBL/GenBank/DDBJ databases">
        <authorList>
            <person name="Ryan C."/>
        </authorList>
    </citation>
    <scope>NUCLEOTIDE SEQUENCE [LARGE SCALE GENOMIC DNA]</scope>
</reference>
<name>A0ABC8Y976_9POAL</name>
<dbReference type="GO" id="GO:0006417">
    <property type="term" value="P:regulation of translation"/>
    <property type="evidence" value="ECO:0007669"/>
    <property type="project" value="UniProtKB-KW"/>
</dbReference>